<dbReference type="GO" id="GO:0090563">
    <property type="term" value="F:protein-phosphocysteine-sugar phosphotransferase activity"/>
    <property type="evidence" value="ECO:0007669"/>
    <property type="project" value="TreeGrafter"/>
</dbReference>
<feature type="transmembrane region" description="Helical" evidence="12">
    <location>
        <begin position="6"/>
        <end position="23"/>
    </location>
</feature>
<dbReference type="KEGG" id="acae:HYG86_07945"/>
<evidence type="ECO:0000256" key="12">
    <source>
        <dbReference type="SAM" id="Phobius"/>
    </source>
</evidence>
<dbReference type="Gene3D" id="3.40.50.2300">
    <property type="match status" value="1"/>
</dbReference>
<dbReference type="InterPro" id="IPR002178">
    <property type="entry name" value="PTS_EIIA_type-2_dom"/>
</dbReference>
<evidence type="ECO:0000256" key="1">
    <source>
        <dbReference type="ARBA" id="ARBA00002434"/>
    </source>
</evidence>
<gene>
    <name evidence="15" type="ORF">HYG86_07945</name>
</gene>
<dbReference type="Gene3D" id="3.40.930.10">
    <property type="entry name" value="Mannitol-specific EII, Chain A"/>
    <property type="match status" value="1"/>
</dbReference>
<keyword evidence="12" id="KW-1133">Transmembrane helix</keyword>
<keyword evidence="6" id="KW-0808">Transferase</keyword>
<keyword evidence="7" id="KW-0598">Phosphotransferase system</keyword>
<keyword evidence="12" id="KW-0472">Membrane</keyword>
<evidence type="ECO:0000256" key="10">
    <source>
        <dbReference type="ARBA" id="ARBA00030956"/>
    </source>
</evidence>
<dbReference type="Pfam" id="PF00359">
    <property type="entry name" value="PTS_EIIA_2"/>
    <property type="match status" value="1"/>
</dbReference>
<evidence type="ECO:0000256" key="9">
    <source>
        <dbReference type="ARBA" id="ARBA00029908"/>
    </source>
</evidence>
<feature type="domain" description="PTS EIIB type-2" evidence="14">
    <location>
        <begin position="50"/>
        <end position="141"/>
    </location>
</feature>
<dbReference type="Pfam" id="PF02302">
    <property type="entry name" value="PTS_IIB"/>
    <property type="match status" value="1"/>
</dbReference>
<dbReference type="InterPro" id="IPR050893">
    <property type="entry name" value="Sugar_PTS"/>
</dbReference>
<evidence type="ECO:0000256" key="6">
    <source>
        <dbReference type="ARBA" id="ARBA00022679"/>
    </source>
</evidence>
<keyword evidence="16" id="KW-1185">Reference proteome</keyword>
<dbReference type="EMBL" id="CP058559">
    <property type="protein sequence ID" value="QNO14722.1"/>
    <property type="molecule type" value="Genomic_DNA"/>
</dbReference>
<dbReference type="InterPro" id="IPR016152">
    <property type="entry name" value="PTrfase/Anion_transptr"/>
</dbReference>
<dbReference type="RefSeq" id="WP_213168649.1">
    <property type="nucleotide sequence ID" value="NZ_CP058559.1"/>
</dbReference>
<evidence type="ECO:0000313" key="16">
    <source>
        <dbReference type="Proteomes" id="UP000516160"/>
    </source>
</evidence>
<evidence type="ECO:0000256" key="4">
    <source>
        <dbReference type="ARBA" id="ARBA00022553"/>
    </source>
</evidence>
<evidence type="ECO:0000313" key="15">
    <source>
        <dbReference type="EMBL" id="QNO14722.1"/>
    </source>
</evidence>
<dbReference type="PANTHER" id="PTHR30181">
    <property type="entry name" value="MANNITOL PERMEASE IIC COMPONENT"/>
    <property type="match status" value="1"/>
</dbReference>
<feature type="domain" description="PTS EIIA type-2" evidence="13">
    <location>
        <begin position="151"/>
        <end position="290"/>
    </location>
</feature>
<keyword evidence="3" id="KW-0813">Transport</keyword>
<evidence type="ECO:0000259" key="13">
    <source>
        <dbReference type="PROSITE" id="PS51094"/>
    </source>
</evidence>
<name>A0A7G9W7R0_ALKCA</name>
<dbReference type="GO" id="GO:0016301">
    <property type="term" value="F:kinase activity"/>
    <property type="evidence" value="ECO:0007669"/>
    <property type="project" value="UniProtKB-KW"/>
</dbReference>
<evidence type="ECO:0000256" key="5">
    <source>
        <dbReference type="ARBA" id="ARBA00022597"/>
    </source>
</evidence>
<evidence type="ECO:0000256" key="8">
    <source>
        <dbReference type="ARBA" id="ARBA00022777"/>
    </source>
</evidence>
<organism evidence="15 16">
    <name type="scientific">Alkalicella caledoniensis</name>
    <dbReference type="NCBI Taxonomy" id="2731377"/>
    <lineage>
        <taxon>Bacteria</taxon>
        <taxon>Bacillati</taxon>
        <taxon>Bacillota</taxon>
        <taxon>Clostridia</taxon>
        <taxon>Eubacteriales</taxon>
        <taxon>Proteinivoracaceae</taxon>
        <taxon>Alkalicella</taxon>
    </lineage>
</organism>
<keyword evidence="12" id="KW-0812">Transmembrane</keyword>
<dbReference type="InterPro" id="IPR036095">
    <property type="entry name" value="PTS_EIIB-like_sf"/>
</dbReference>
<dbReference type="GO" id="GO:0005886">
    <property type="term" value="C:plasma membrane"/>
    <property type="evidence" value="ECO:0007669"/>
    <property type="project" value="TreeGrafter"/>
</dbReference>
<dbReference type="Proteomes" id="UP000516160">
    <property type="component" value="Chromosome"/>
</dbReference>
<dbReference type="PROSITE" id="PS00372">
    <property type="entry name" value="PTS_EIIA_TYPE_2_HIS"/>
    <property type="match status" value="1"/>
</dbReference>
<accession>A0A7G9W7R0</accession>
<dbReference type="AlphaFoldDB" id="A0A7G9W7R0"/>
<keyword evidence="8" id="KW-0418">Kinase</keyword>
<dbReference type="GO" id="GO:0022872">
    <property type="term" value="F:protein-N(PI)-phosphohistidine-mannitol phosphotransferase system transmembrane transporter activity"/>
    <property type="evidence" value="ECO:0007669"/>
    <property type="project" value="InterPro"/>
</dbReference>
<dbReference type="SUPFAM" id="SSF52794">
    <property type="entry name" value="PTS system IIB component-like"/>
    <property type="match status" value="1"/>
</dbReference>
<keyword evidence="5 15" id="KW-0762">Sugar transport</keyword>
<dbReference type="GO" id="GO:0009401">
    <property type="term" value="P:phosphoenolpyruvate-dependent sugar phosphotransferase system"/>
    <property type="evidence" value="ECO:0007669"/>
    <property type="project" value="UniProtKB-KW"/>
</dbReference>
<evidence type="ECO:0000259" key="14">
    <source>
        <dbReference type="PROSITE" id="PS51099"/>
    </source>
</evidence>
<dbReference type="InterPro" id="IPR003501">
    <property type="entry name" value="PTS_EIIB_2/3"/>
</dbReference>
<dbReference type="InterPro" id="IPR029503">
    <property type="entry name" value="PTS_EIIB_mannitol"/>
</dbReference>
<reference evidence="15 16" key="1">
    <citation type="submission" date="2020-07" db="EMBL/GenBank/DDBJ databases">
        <title>Alkalicella. sp. LB2 genome.</title>
        <authorList>
            <person name="Postec A."/>
            <person name="Quemeneur M."/>
        </authorList>
    </citation>
    <scope>NUCLEOTIDE SEQUENCE [LARGE SCALE GENOMIC DNA]</scope>
    <source>
        <strain evidence="15 16">LB2</strain>
    </source>
</reference>
<evidence type="ECO:0000256" key="3">
    <source>
        <dbReference type="ARBA" id="ARBA00022448"/>
    </source>
</evidence>
<evidence type="ECO:0000256" key="2">
    <source>
        <dbReference type="ARBA" id="ARBA00014783"/>
    </source>
</evidence>
<dbReference type="PANTHER" id="PTHR30181:SF2">
    <property type="entry name" value="PTS SYSTEM MANNITOL-SPECIFIC EIICBA COMPONENT"/>
    <property type="match status" value="1"/>
</dbReference>
<evidence type="ECO:0000256" key="7">
    <source>
        <dbReference type="ARBA" id="ARBA00022683"/>
    </source>
</evidence>
<proteinExistence type="predicted"/>
<dbReference type="PROSITE" id="PS51099">
    <property type="entry name" value="PTS_EIIB_TYPE_2"/>
    <property type="match status" value="1"/>
</dbReference>
<keyword evidence="4" id="KW-0597">Phosphoprotein</keyword>
<dbReference type="InterPro" id="IPR013011">
    <property type="entry name" value="PTS_EIIB_2"/>
</dbReference>
<protein>
    <recommendedName>
        <fullName evidence="2">Mannitol-specific phosphotransferase enzyme IIA component</fullName>
    </recommendedName>
    <alternativeName>
        <fullName evidence="10">EIIA</fullName>
    </alternativeName>
    <alternativeName>
        <fullName evidence="11">EIII</fullName>
    </alternativeName>
    <alternativeName>
        <fullName evidence="9">PTS system mannitol-specific EIIA component</fullName>
    </alternativeName>
</protein>
<sequence length="292" mass="31607">MISSGGTIALTGIFTLIIAYSLFGNRSKNKEKKILKVETKEKVSCSENIERIIFACDAGMGSSAMAASMLKSKLKDAGINAEVLSTAVSEIPQGAKLVISHEGLTPMARKIAKDAEHISIRDYFDDPAIDKLINRLKEGEKPTGRDQSDLNILKKENIKLNLASVTKNQAIKMAGELLVQSGYVDSDYIDAMYERESQLSTYIGKGVAIPHGIGKSKESIKKSGIVFLQFPQGVMFGEDVAHILIGIAGAGNEHLSILSNLASALDEDEIVEILQSTKDVDEVYNILTTNES</sequence>
<dbReference type="PROSITE" id="PS51094">
    <property type="entry name" value="PTS_EIIA_TYPE_2"/>
    <property type="match status" value="1"/>
</dbReference>
<comment type="function">
    <text evidence="1">The phosphoenolpyruvate-dependent sugar phosphotransferase system (sugar PTS), a major carbohydrate active transport system, catalyzes the phosphorylation of incoming sugar substrates concomitantly with their translocation across the cell membrane. The enzyme II CmtAB PTS system is involved in D-mannitol transport.</text>
</comment>
<dbReference type="CDD" id="cd00211">
    <property type="entry name" value="PTS_IIA_fru"/>
    <property type="match status" value="1"/>
</dbReference>
<dbReference type="CDD" id="cd05567">
    <property type="entry name" value="PTS_IIB_mannitol"/>
    <property type="match status" value="1"/>
</dbReference>
<evidence type="ECO:0000256" key="11">
    <source>
        <dbReference type="ARBA" id="ARBA00030962"/>
    </source>
</evidence>
<dbReference type="SUPFAM" id="SSF55804">
    <property type="entry name" value="Phoshotransferase/anion transport protein"/>
    <property type="match status" value="1"/>
</dbReference>